<accession>A0A0B2VTC6</accession>
<name>A0A0B2VTC6_TOXCA</name>
<dbReference type="Proteomes" id="UP000031036">
    <property type="component" value="Unassembled WGS sequence"/>
</dbReference>
<feature type="region of interest" description="Disordered" evidence="1">
    <location>
        <begin position="1"/>
        <end position="48"/>
    </location>
</feature>
<organism evidence="4 5">
    <name type="scientific">Toxocara canis</name>
    <name type="common">Canine roundworm</name>
    <dbReference type="NCBI Taxonomy" id="6265"/>
    <lineage>
        <taxon>Eukaryota</taxon>
        <taxon>Metazoa</taxon>
        <taxon>Ecdysozoa</taxon>
        <taxon>Nematoda</taxon>
        <taxon>Chromadorea</taxon>
        <taxon>Rhabditida</taxon>
        <taxon>Spirurina</taxon>
        <taxon>Ascaridomorpha</taxon>
        <taxon>Ascaridoidea</taxon>
        <taxon>Toxocaridae</taxon>
        <taxon>Toxocara</taxon>
    </lineage>
</organism>
<dbReference type="Pfam" id="PF16486">
    <property type="entry name" value="ArgoN"/>
    <property type="match status" value="1"/>
</dbReference>
<proteinExistence type="predicted"/>
<dbReference type="STRING" id="6265.A0A0B2VTC6"/>
<dbReference type="CDD" id="cd02846">
    <property type="entry name" value="PAZ_argonaute_like"/>
    <property type="match status" value="1"/>
</dbReference>
<keyword evidence="5" id="KW-1185">Reference proteome</keyword>
<dbReference type="InterPro" id="IPR014811">
    <property type="entry name" value="ArgoL1"/>
</dbReference>
<evidence type="ECO:0000313" key="5">
    <source>
        <dbReference type="Proteomes" id="UP000031036"/>
    </source>
</evidence>
<dbReference type="EMBL" id="JPKZ01000908">
    <property type="protein sequence ID" value="KHN84619.1"/>
    <property type="molecule type" value="Genomic_DNA"/>
</dbReference>
<dbReference type="PROSITE" id="PS50822">
    <property type="entry name" value="PIWI"/>
    <property type="match status" value="1"/>
</dbReference>
<dbReference type="InterPro" id="IPR032474">
    <property type="entry name" value="Argonaute_N"/>
</dbReference>
<sequence length="1205" mass="135049">MGNCERETNDSGIHSAEHLSGSTSERKSSPSSGSRCGSGLTGSPRDLSPPLLQELACMNLRELASRPDIGHAGRPIPVRSNFFEVSIANRGMMVIQYHVDVHHPGSRRLDRDENRAVFWKMVMEHKQFFPNKFAVAYDGAHQMYTPATIDLPDGRQSIRLESDVSLAKDSRERTHCAVTLQCVGPVLIDLRRTRTNNLDERILTPIQIIDILFRQSLTCPFVEDENRAVFWKMVMEHKQFFPNKFAVAYDGAHQMYTPATIDLPDGRQSIRLESDVSLAKDSRERTHCAVTLQCVGPVLIDLRRTRTNNLDERILTPIQIIDILFRQSLTCPFVDNAANFCAFKSSCYRLPVNGAMALDLEGGKEMWTGFFSSAHVAAGWKPLLNIDVTHTVFYKPHISMVEFMCEVLNERSGHNSRSNGSANDRNYSVYHNSSGGRDGYSGGYNRHIKHRRDYSSYDPNSGALSSDRLYKSFSLSSHETKVFGEAVKGIKVRTCHRAGVVRVYRVNSLQLPADQLWFQGKDEEGNERRMTVAGYFGERYGELKYPKLPCLHVGPVTRNIYFPLEVCVLDTPQKYNKKLTEKQTSAIIRAAAVDATSREQRISALCEQAAFQKDPFLKEFGLHINPKMCETTARVLNPPRILFGERNRYSDPVVVPKDGAWSLDNQRLYLPAICRSYSLIAMVNPLEQRTLEAFCHALHHKATQMGMGFPPWPDLLKYARTKEDIVLLFSEVSTEYRQTGTTCDLILVVLPSKNSDVYMTVKECSDMVHGIMSQCVLMKNVSRISTATCANIVLKINMKLGGINSRVVADSITQKYLIDVPTLVVGVDVTHPTQQEERQNIPSLAACVLMKNVSRISTATCANIVLKINMKLGGINSRVVADSITQKYLIDVPTLVVGVDVTHPTQQEERQNIPSLAAIVANLDLYPQSYGANVKIQRKCRESVVYLLDAIRERLVSFYKETHLKPSRIIVYRDGVSEGQFAEVLREEMQGIRTACLMLSADYRPPITYIVVQKRHHARMFCKYARDAVGRAKNIPPGTIVDTGIVSPEGFDFYLCSHFGIQGTSRPTRYHVLWDDSKFTSDELQAITFSMCHMYGRCARSVSIPAPVYYADLVATRARCHLKRKMGVHESDGTSDAASMISSSLASLISAGRIADVRGIVDNKDNSDAESVKDGPAHSTASSNDAALQEFVSVTENFKGRMYFI</sequence>
<dbReference type="Pfam" id="PF16488">
    <property type="entry name" value="ArgoL2"/>
    <property type="match status" value="1"/>
</dbReference>
<feature type="compositionally biased region" description="Low complexity" evidence="1">
    <location>
        <begin position="29"/>
        <end position="38"/>
    </location>
</feature>
<gene>
    <name evidence="4" type="primary">tag-76</name>
    <name evidence="4" type="ORF">Tcan_10892</name>
</gene>
<dbReference type="InterPro" id="IPR012337">
    <property type="entry name" value="RNaseH-like_sf"/>
</dbReference>
<dbReference type="SUPFAM" id="SSF101690">
    <property type="entry name" value="PAZ domain"/>
    <property type="match status" value="1"/>
</dbReference>
<dbReference type="SMART" id="SM00950">
    <property type="entry name" value="Piwi"/>
    <property type="match status" value="1"/>
</dbReference>
<evidence type="ECO:0000259" key="2">
    <source>
        <dbReference type="PROSITE" id="PS50821"/>
    </source>
</evidence>
<feature type="domain" description="PAZ" evidence="2">
    <location>
        <begin position="464"/>
        <end position="571"/>
    </location>
</feature>
<dbReference type="Gene3D" id="2.170.260.10">
    <property type="entry name" value="paz domain"/>
    <property type="match status" value="1"/>
</dbReference>
<feature type="domain" description="Piwi" evidence="3">
    <location>
        <begin position="745"/>
        <end position="1123"/>
    </location>
</feature>
<dbReference type="Gene3D" id="3.40.50.2300">
    <property type="match status" value="2"/>
</dbReference>
<protein>
    <submittedName>
        <fullName evidence="4">Uncharacterized protein</fullName>
    </submittedName>
</protein>
<evidence type="ECO:0000313" key="4">
    <source>
        <dbReference type="EMBL" id="KHN84619.1"/>
    </source>
</evidence>
<dbReference type="InterPro" id="IPR045246">
    <property type="entry name" value="Piwi_ago-like"/>
</dbReference>
<dbReference type="CDD" id="cd04657">
    <property type="entry name" value="Piwi_ago-like"/>
    <property type="match status" value="1"/>
</dbReference>
<dbReference type="InterPro" id="IPR036085">
    <property type="entry name" value="PAZ_dom_sf"/>
</dbReference>
<evidence type="ECO:0000256" key="1">
    <source>
        <dbReference type="SAM" id="MobiDB-lite"/>
    </source>
</evidence>
<reference evidence="4 5" key="1">
    <citation type="submission" date="2014-11" db="EMBL/GenBank/DDBJ databases">
        <title>Genetic blueprint of the zoonotic pathogen Toxocara canis.</title>
        <authorList>
            <person name="Zhu X.-Q."/>
            <person name="Korhonen P.K."/>
            <person name="Cai H."/>
            <person name="Young N.D."/>
            <person name="Nejsum P."/>
            <person name="von Samson-Himmelstjerna G."/>
            <person name="Boag P.R."/>
            <person name="Tan P."/>
            <person name="Li Q."/>
            <person name="Min J."/>
            <person name="Yang Y."/>
            <person name="Wang X."/>
            <person name="Fang X."/>
            <person name="Hall R.S."/>
            <person name="Hofmann A."/>
            <person name="Sternberg P.W."/>
            <person name="Jex A.R."/>
            <person name="Gasser R.B."/>
        </authorList>
    </citation>
    <scope>NUCLEOTIDE SEQUENCE [LARGE SCALE GENOMIC DNA]</scope>
    <source>
        <strain evidence="4">PN_DK_2014</strain>
    </source>
</reference>
<dbReference type="InterPro" id="IPR032472">
    <property type="entry name" value="ArgoL2"/>
</dbReference>
<dbReference type="GO" id="GO:0003723">
    <property type="term" value="F:RNA binding"/>
    <property type="evidence" value="ECO:0007669"/>
    <property type="project" value="InterPro"/>
</dbReference>
<dbReference type="SUPFAM" id="SSF53098">
    <property type="entry name" value="Ribonuclease H-like"/>
    <property type="match status" value="2"/>
</dbReference>
<dbReference type="SMART" id="SM01163">
    <property type="entry name" value="DUF1785"/>
    <property type="match status" value="1"/>
</dbReference>
<dbReference type="OMA" id="MIHGIMS"/>
<dbReference type="PANTHER" id="PTHR22891">
    <property type="entry name" value="EUKARYOTIC TRANSLATION INITIATION FACTOR 2C"/>
    <property type="match status" value="1"/>
</dbReference>
<dbReference type="Pfam" id="PF02170">
    <property type="entry name" value="PAZ"/>
    <property type="match status" value="1"/>
</dbReference>
<dbReference type="AlphaFoldDB" id="A0A0B2VTC6"/>
<dbReference type="InterPro" id="IPR003165">
    <property type="entry name" value="Piwi"/>
</dbReference>
<dbReference type="InterPro" id="IPR036397">
    <property type="entry name" value="RNaseH_sf"/>
</dbReference>
<dbReference type="PROSITE" id="PS50821">
    <property type="entry name" value="PAZ"/>
    <property type="match status" value="1"/>
</dbReference>
<dbReference type="Pfam" id="PF02171">
    <property type="entry name" value="Piwi"/>
    <property type="match status" value="1"/>
</dbReference>
<dbReference type="InterPro" id="IPR003100">
    <property type="entry name" value="PAZ_dom"/>
</dbReference>
<comment type="caution">
    <text evidence="4">The sequence shown here is derived from an EMBL/GenBank/DDBJ whole genome shotgun (WGS) entry which is preliminary data.</text>
</comment>
<dbReference type="OrthoDB" id="5971213at2759"/>
<dbReference type="Gene3D" id="3.30.420.10">
    <property type="entry name" value="Ribonuclease H-like superfamily/Ribonuclease H"/>
    <property type="match status" value="1"/>
</dbReference>
<evidence type="ECO:0000259" key="3">
    <source>
        <dbReference type="PROSITE" id="PS50822"/>
    </source>
</evidence>
<dbReference type="Pfam" id="PF08699">
    <property type="entry name" value="ArgoL1"/>
    <property type="match status" value="1"/>
</dbReference>